<evidence type="ECO:0008006" key="4">
    <source>
        <dbReference type="Google" id="ProtNLM"/>
    </source>
</evidence>
<evidence type="ECO:0000256" key="1">
    <source>
        <dbReference type="SAM" id="SignalP"/>
    </source>
</evidence>
<feature type="signal peptide" evidence="1">
    <location>
        <begin position="1"/>
        <end position="29"/>
    </location>
</feature>
<dbReference type="AlphaFoldDB" id="C4XIJ5"/>
<reference evidence="2 3" key="1">
    <citation type="journal article" date="2009" name="Genome Res.">
        <title>Whole genome sequence of Desulfovibrio magneticus strain RS-1 revealed common gene clusters in magnetotactic bacteria.</title>
        <authorList>
            <person name="Nakazawa H."/>
            <person name="Arakaki A."/>
            <person name="Narita-Yamada S."/>
            <person name="Yashiro I."/>
            <person name="Jinno K."/>
            <person name="Aoki N."/>
            <person name="Tsuruyama A."/>
            <person name="Okamura Y."/>
            <person name="Tanikawa S."/>
            <person name="Fujita N."/>
            <person name="Takeyama H."/>
            <person name="Matsunaga T."/>
        </authorList>
    </citation>
    <scope>NUCLEOTIDE SEQUENCE [LARGE SCALE GENOMIC DNA]</scope>
    <source>
        <strain evidence="3">ATCC 700980 / DSM 13731 / RS-1</strain>
    </source>
</reference>
<protein>
    <recommendedName>
        <fullName evidence="4">DUF4852 domain-containing protein</fullName>
    </recommendedName>
</protein>
<name>C4XIJ5_SOLM1</name>
<gene>
    <name evidence="2" type="ordered locus">DMR_30790</name>
</gene>
<dbReference type="Proteomes" id="UP000009071">
    <property type="component" value="Chromosome"/>
</dbReference>
<accession>C4XIJ5</accession>
<keyword evidence="3" id="KW-1185">Reference proteome</keyword>
<dbReference type="EMBL" id="AP010904">
    <property type="protein sequence ID" value="BAH76570.1"/>
    <property type="molecule type" value="Genomic_DNA"/>
</dbReference>
<feature type="chain" id="PRO_5002944157" description="DUF4852 domain-containing protein" evidence="1">
    <location>
        <begin position="30"/>
        <end position="269"/>
    </location>
</feature>
<evidence type="ECO:0000313" key="3">
    <source>
        <dbReference type="Proteomes" id="UP000009071"/>
    </source>
</evidence>
<organism evidence="2 3">
    <name type="scientific">Solidesulfovibrio magneticus (strain ATCC 700980 / DSM 13731 / RS-1)</name>
    <name type="common">Desulfovibrio magneticus</name>
    <dbReference type="NCBI Taxonomy" id="573370"/>
    <lineage>
        <taxon>Bacteria</taxon>
        <taxon>Pseudomonadati</taxon>
        <taxon>Thermodesulfobacteriota</taxon>
        <taxon>Desulfovibrionia</taxon>
        <taxon>Desulfovibrionales</taxon>
        <taxon>Desulfovibrionaceae</taxon>
        <taxon>Solidesulfovibrio</taxon>
    </lineage>
</organism>
<dbReference type="OrthoDB" id="9780765at2"/>
<proteinExistence type="predicted"/>
<dbReference type="eggNOG" id="ENOG5032SMK">
    <property type="taxonomic scope" value="Bacteria"/>
</dbReference>
<dbReference type="PROSITE" id="PS51257">
    <property type="entry name" value="PROKAR_LIPOPROTEIN"/>
    <property type="match status" value="1"/>
</dbReference>
<keyword evidence="1" id="KW-0732">Signal</keyword>
<evidence type="ECO:0000313" key="2">
    <source>
        <dbReference type="EMBL" id="BAH76570.1"/>
    </source>
</evidence>
<sequence>MKRMQIVLTTLFTAATLVAAVACHSTAQAQAKLEAQPVVKLTDPCPIKAENWRGRAFYEILFMFRQPDGGGIGNYFNSLSNDLPAPNEEMDARFRALRAETLMKEYGSNGVFFNGPRRLVANTVSGMSWDGCKQRVIAGIPLKLDGIFEVPNLEKFASGKMPTYEPMVSKRTSSFVFHAGETVYELITPEGAVYTMFSLSLKIDPKNTIENLPTLGKRLTLPKGWQFRSRKLDKELNLTAAADSNPPNTVVLDQFEGNYQYNAGASAKK</sequence>
<dbReference type="HOGENOM" id="CLU_090563_0_0_7"/>
<dbReference type="KEGG" id="dma:DMR_30790"/>